<dbReference type="Pfam" id="PF00082">
    <property type="entry name" value="Peptidase_S8"/>
    <property type="match status" value="1"/>
</dbReference>
<evidence type="ECO:0000259" key="14">
    <source>
        <dbReference type="PROSITE" id="PS51829"/>
    </source>
</evidence>
<dbReference type="SUPFAM" id="SSF52743">
    <property type="entry name" value="Subtilisin-like"/>
    <property type="match status" value="1"/>
</dbReference>
<dbReference type="PROSITE" id="PS51829">
    <property type="entry name" value="P_HOMO_B"/>
    <property type="match status" value="1"/>
</dbReference>
<keyword evidence="8" id="KW-1015">Disulfide bond</keyword>
<evidence type="ECO:0000313" key="16">
    <source>
        <dbReference type="Proteomes" id="UP000007879"/>
    </source>
</evidence>
<feature type="active site" description="Charge relay system" evidence="10 11">
    <location>
        <position position="362"/>
    </location>
</feature>
<keyword evidence="2 11" id="KW-0645">Protease</keyword>
<dbReference type="PROSITE" id="PS00137">
    <property type="entry name" value="SUBTILASE_HIS"/>
    <property type="match status" value="1"/>
</dbReference>
<evidence type="ECO:0000256" key="10">
    <source>
        <dbReference type="PIRSR" id="PIRSR615500-1"/>
    </source>
</evidence>
<dbReference type="KEGG" id="aqu:100634949"/>
<keyword evidence="16" id="KW-1185">Reference proteome</keyword>
<feature type="domain" description="P/Homo B" evidence="14">
    <location>
        <begin position="441"/>
        <end position="613"/>
    </location>
</feature>
<dbReference type="Pfam" id="PF16470">
    <property type="entry name" value="S8_pro-domain"/>
    <property type="match status" value="1"/>
</dbReference>
<dbReference type="InterPro" id="IPR006212">
    <property type="entry name" value="Furin_repeat"/>
</dbReference>
<dbReference type="PRINTS" id="PR00723">
    <property type="entry name" value="SUBTILISIN"/>
</dbReference>
<keyword evidence="7" id="KW-0865">Zymogen</keyword>
<gene>
    <name evidence="15" type="primary">100634949</name>
</gene>
<evidence type="ECO:0000256" key="4">
    <source>
        <dbReference type="ARBA" id="ARBA00022729"/>
    </source>
</evidence>
<evidence type="ECO:0000256" key="6">
    <source>
        <dbReference type="ARBA" id="ARBA00022825"/>
    </source>
</evidence>
<dbReference type="CDD" id="cd00064">
    <property type="entry name" value="FU"/>
    <property type="match status" value="1"/>
</dbReference>
<keyword evidence="12" id="KW-0472">Membrane</keyword>
<keyword evidence="5 11" id="KW-0378">Hydrolase</keyword>
<feature type="transmembrane region" description="Helical" evidence="12">
    <location>
        <begin position="739"/>
        <end position="757"/>
    </location>
</feature>
<dbReference type="PANTHER" id="PTHR42884">
    <property type="entry name" value="PROPROTEIN CONVERTASE SUBTILISIN/KEXIN-RELATED"/>
    <property type="match status" value="1"/>
</dbReference>
<evidence type="ECO:0000256" key="12">
    <source>
        <dbReference type="SAM" id="Phobius"/>
    </source>
</evidence>
<reference evidence="15" key="2">
    <citation type="submission" date="2017-05" db="UniProtKB">
        <authorList>
            <consortium name="EnsemblMetazoa"/>
        </authorList>
    </citation>
    <scope>IDENTIFICATION</scope>
</reference>
<dbReference type="PROSITE" id="PS00136">
    <property type="entry name" value="SUBTILASE_ASP"/>
    <property type="match status" value="1"/>
</dbReference>
<dbReference type="SUPFAM" id="SSF49785">
    <property type="entry name" value="Galactose-binding domain-like"/>
    <property type="match status" value="1"/>
</dbReference>
<dbReference type="AlphaFoldDB" id="A0A1X7U6M5"/>
<dbReference type="STRING" id="400682.A0A1X7U6M5"/>
<dbReference type="Pfam" id="PF01483">
    <property type="entry name" value="P_proprotein"/>
    <property type="match status" value="1"/>
</dbReference>
<keyword evidence="12" id="KW-1133">Transmembrane helix</keyword>
<evidence type="ECO:0000256" key="11">
    <source>
        <dbReference type="PROSITE-ProRule" id="PRU01240"/>
    </source>
</evidence>
<dbReference type="OrthoDB" id="300641at2759"/>
<proteinExistence type="inferred from homology"/>
<evidence type="ECO:0000313" key="15">
    <source>
        <dbReference type="EnsemblMetazoa" id="Aqu2.1.23420_001"/>
    </source>
</evidence>
<dbReference type="Proteomes" id="UP000007879">
    <property type="component" value="Unassembled WGS sequence"/>
</dbReference>
<keyword evidence="4 13" id="KW-0732">Signal</keyword>
<dbReference type="InterPro" id="IPR022398">
    <property type="entry name" value="Peptidase_S8_His-AS"/>
</dbReference>
<keyword evidence="3" id="KW-0165">Cleavage on pair of basic residues</keyword>
<evidence type="ECO:0000256" key="2">
    <source>
        <dbReference type="ARBA" id="ARBA00022670"/>
    </source>
</evidence>
<dbReference type="GO" id="GO:0004252">
    <property type="term" value="F:serine-type endopeptidase activity"/>
    <property type="evidence" value="ECO:0007669"/>
    <property type="project" value="UniProtKB-UniRule"/>
</dbReference>
<dbReference type="Gene3D" id="3.30.70.850">
    <property type="entry name" value="Peptidase S8, pro-domain"/>
    <property type="match status" value="1"/>
</dbReference>
<keyword evidence="6 11" id="KW-0720">Serine protease</keyword>
<organism evidence="15">
    <name type="scientific">Amphimedon queenslandica</name>
    <name type="common">Sponge</name>
    <dbReference type="NCBI Taxonomy" id="400682"/>
    <lineage>
        <taxon>Eukaryota</taxon>
        <taxon>Metazoa</taxon>
        <taxon>Porifera</taxon>
        <taxon>Demospongiae</taxon>
        <taxon>Heteroscleromorpha</taxon>
        <taxon>Haplosclerida</taxon>
        <taxon>Niphatidae</taxon>
        <taxon>Amphimedon</taxon>
    </lineage>
</organism>
<dbReference type="CDD" id="cd04059">
    <property type="entry name" value="Peptidases_S8_Protein_convertases_Kexins_Furin-like"/>
    <property type="match status" value="1"/>
</dbReference>
<dbReference type="InterPro" id="IPR032815">
    <property type="entry name" value="S8_pro-domain"/>
</dbReference>
<protein>
    <recommendedName>
        <fullName evidence="14">P/Homo B domain-containing protein</fullName>
    </recommendedName>
</protein>
<dbReference type="PANTHER" id="PTHR42884:SF23">
    <property type="entry name" value="FURIN-LIKE PROTEASE 2"/>
    <property type="match status" value="1"/>
</dbReference>
<dbReference type="InterPro" id="IPR038466">
    <property type="entry name" value="S8_pro-domain_sf"/>
</dbReference>
<dbReference type="FunFam" id="3.40.50.200:FF:000021">
    <property type="entry name" value="Proprotein convertase subtilisin/kexin type 5a"/>
    <property type="match status" value="1"/>
</dbReference>
<dbReference type="InterPro" id="IPR015500">
    <property type="entry name" value="Peptidase_S8_subtilisin-rel"/>
</dbReference>
<comment type="similarity">
    <text evidence="1">Belongs to the peptidase S8 family. Furin subfamily.</text>
</comment>
<feature type="active site" description="Charge relay system" evidence="10 11">
    <location>
        <position position="183"/>
    </location>
</feature>
<dbReference type="EnsemblMetazoa" id="Aqu2.1.23420_001">
    <property type="protein sequence ID" value="Aqu2.1.23420_001"/>
    <property type="gene ID" value="Aqu2.1.23420"/>
</dbReference>
<dbReference type="InterPro" id="IPR002884">
    <property type="entry name" value="P_dom"/>
</dbReference>
<dbReference type="GO" id="GO:0005802">
    <property type="term" value="C:trans-Golgi network"/>
    <property type="evidence" value="ECO:0007669"/>
    <property type="project" value="TreeGrafter"/>
</dbReference>
<dbReference type="EnsemblMetazoa" id="XM_020000336.1">
    <property type="protein sequence ID" value="XP_019855895.1"/>
    <property type="gene ID" value="LOC100634949"/>
</dbReference>
<feature type="signal peptide" evidence="13">
    <location>
        <begin position="1"/>
        <end position="21"/>
    </location>
</feature>
<feature type="active site" description="Charge relay system" evidence="10 11">
    <location>
        <position position="142"/>
    </location>
</feature>
<evidence type="ECO:0000256" key="8">
    <source>
        <dbReference type="ARBA" id="ARBA00023157"/>
    </source>
</evidence>
<evidence type="ECO:0000256" key="5">
    <source>
        <dbReference type="ARBA" id="ARBA00022801"/>
    </source>
</evidence>
<evidence type="ECO:0000256" key="7">
    <source>
        <dbReference type="ARBA" id="ARBA00023145"/>
    </source>
</evidence>
<dbReference type="InterPro" id="IPR023827">
    <property type="entry name" value="Peptidase_S8_Asp-AS"/>
</dbReference>
<dbReference type="InParanoid" id="A0A1X7U6M5"/>
<dbReference type="Gene3D" id="3.40.50.200">
    <property type="entry name" value="Peptidase S8/S53 domain"/>
    <property type="match status" value="1"/>
</dbReference>
<evidence type="ECO:0000256" key="1">
    <source>
        <dbReference type="ARBA" id="ARBA00005325"/>
    </source>
</evidence>
<dbReference type="GO" id="GO:0000139">
    <property type="term" value="C:Golgi membrane"/>
    <property type="evidence" value="ECO:0007669"/>
    <property type="project" value="TreeGrafter"/>
</dbReference>
<dbReference type="InterPro" id="IPR000209">
    <property type="entry name" value="Peptidase_S8/S53_dom"/>
</dbReference>
<dbReference type="SUPFAM" id="SSF54897">
    <property type="entry name" value="Protease propeptides/inhibitors"/>
    <property type="match status" value="1"/>
</dbReference>
<dbReference type="Gene3D" id="2.60.120.260">
    <property type="entry name" value="Galactose-binding domain-like"/>
    <property type="match status" value="1"/>
</dbReference>
<dbReference type="GO" id="GO:0016485">
    <property type="term" value="P:protein processing"/>
    <property type="evidence" value="ECO:0007669"/>
    <property type="project" value="TreeGrafter"/>
</dbReference>
<accession>A0A1X7U6M5</accession>
<name>A0A1X7U6M5_AMPQE</name>
<evidence type="ECO:0000256" key="9">
    <source>
        <dbReference type="ARBA" id="ARBA00023180"/>
    </source>
</evidence>
<feature type="chain" id="PRO_5012281908" description="P/Homo B domain-containing protein" evidence="13">
    <location>
        <begin position="22"/>
        <end position="758"/>
    </location>
</feature>
<evidence type="ECO:0000256" key="3">
    <source>
        <dbReference type="ARBA" id="ARBA00022685"/>
    </source>
</evidence>
<evidence type="ECO:0000256" key="13">
    <source>
        <dbReference type="SAM" id="SignalP"/>
    </source>
</evidence>
<keyword evidence="9" id="KW-0325">Glycoprotein</keyword>
<sequence>MSLLNLLLVILSTSTILTCYASRLAIQVNGGENEARAIAFKYGYTFEGQIGELEGVYQFNSGNRKMKGLVGQIRNEKKVGFIKRQVERTRDKKDFQEPTDPLWNEQWALHATTIQESDYNMRVLEAWIQGFTGEGVTVGVVDDGLQRTHPDLSANYDDNSSYDFVNYDSDPSPYYQFPYFDSHGTECAGVVSMSKSNGLCGVGVAYNAKVAGLRIFSSSHKGTTDSQEANALNYRYQNIDIYSNSWGPVDNGFTVDGPKLLTRLALQIGAAKGRQNKGSIFVWAAGNGGSKHDSCATDGYVNSIYTIAVGSVDSQGIPSSFDERCSAKMAVAFSFNAGTDEASHNPTTTLTSRCTESFTGTSAATPLLSGVIALALQANPLLTWRDIQYLIAYTSNSQVLMKEENARLWMTNGAGMSVSSQFGFGVIDAEAMVTRARVWTNVPPQLITLIMPSLTTRYISSNSSMSINYRVNQSTQNDVMGSTNISFLEHVVVVVSLKLSTPSNENSFSSYDYYDKLYNEEASIDSVLYHNSSRRGDIKIILQSPYGTQSTLLPYRDRDFVNNVGFKKWSFMSVQYWGENPVGEWKLSVSYRGAVGSVTVTKIRIKLYGTSTVPESVRKIPEACPDSCKNNRCSDQSQCDTCKQLRDSQTLECLTECPHNVKRIGNYCIGNLTSETVTPSPSCQQASLTDMKHITSATNCISSSSSTSTTVSRLLVTKTPVITSILDQPKPESFSGSPMMHASSITIILILIFISIFL</sequence>
<dbReference type="PROSITE" id="PS51892">
    <property type="entry name" value="SUBTILASE"/>
    <property type="match status" value="1"/>
</dbReference>
<dbReference type="eggNOG" id="KOG3525">
    <property type="taxonomic scope" value="Eukaryota"/>
</dbReference>
<dbReference type="InterPro" id="IPR036852">
    <property type="entry name" value="Peptidase_S8/S53_dom_sf"/>
</dbReference>
<reference evidence="16" key="1">
    <citation type="journal article" date="2010" name="Nature">
        <title>The Amphimedon queenslandica genome and the evolution of animal complexity.</title>
        <authorList>
            <person name="Srivastava M."/>
            <person name="Simakov O."/>
            <person name="Chapman J."/>
            <person name="Fahey B."/>
            <person name="Gauthier M.E."/>
            <person name="Mitros T."/>
            <person name="Richards G.S."/>
            <person name="Conaco C."/>
            <person name="Dacre M."/>
            <person name="Hellsten U."/>
            <person name="Larroux C."/>
            <person name="Putnam N.H."/>
            <person name="Stanke M."/>
            <person name="Adamska M."/>
            <person name="Darling A."/>
            <person name="Degnan S.M."/>
            <person name="Oakley T.H."/>
            <person name="Plachetzki D.C."/>
            <person name="Zhai Y."/>
            <person name="Adamski M."/>
            <person name="Calcino A."/>
            <person name="Cummins S.F."/>
            <person name="Goodstein D.M."/>
            <person name="Harris C."/>
            <person name="Jackson D.J."/>
            <person name="Leys S.P."/>
            <person name="Shu S."/>
            <person name="Woodcroft B.J."/>
            <person name="Vervoort M."/>
            <person name="Kosik K.S."/>
            <person name="Manning G."/>
            <person name="Degnan B.M."/>
            <person name="Rokhsar D.S."/>
        </authorList>
    </citation>
    <scope>NUCLEOTIDE SEQUENCE [LARGE SCALE GENOMIC DNA]</scope>
</reference>
<keyword evidence="12" id="KW-0812">Transmembrane</keyword>
<dbReference type="InterPro" id="IPR008979">
    <property type="entry name" value="Galactose-bd-like_sf"/>
</dbReference>
<dbReference type="InterPro" id="IPR034182">
    <property type="entry name" value="Kexin/furin"/>
</dbReference>